<proteinExistence type="predicted"/>
<gene>
    <name evidence="5" type="ORF">NEDG_01340</name>
</gene>
<dbReference type="GO" id="GO:0000110">
    <property type="term" value="C:nucleotide-excision repair factor 1 complex"/>
    <property type="evidence" value="ECO:0007669"/>
    <property type="project" value="TreeGrafter"/>
</dbReference>
<protein>
    <submittedName>
        <fullName evidence="5">DNA-repair protein complementing XP-A cells</fullName>
    </submittedName>
</protein>
<dbReference type="SUPFAM" id="SSF46955">
    <property type="entry name" value="Putative DNA-binding domain"/>
    <property type="match status" value="1"/>
</dbReference>
<evidence type="ECO:0000256" key="1">
    <source>
        <dbReference type="ARBA" id="ARBA00004123"/>
    </source>
</evidence>
<name>A0A177EBF2_9MICR</name>
<dbReference type="STRING" id="1805483.A0A177EBF2"/>
<dbReference type="GO" id="GO:0070914">
    <property type="term" value="P:UV-damage excision repair"/>
    <property type="evidence" value="ECO:0007669"/>
    <property type="project" value="TreeGrafter"/>
</dbReference>
<organism evidence="5 6">
    <name type="scientific">Nematocida displodere</name>
    <dbReference type="NCBI Taxonomy" id="1805483"/>
    <lineage>
        <taxon>Eukaryota</taxon>
        <taxon>Fungi</taxon>
        <taxon>Fungi incertae sedis</taxon>
        <taxon>Microsporidia</taxon>
        <taxon>Nematocida</taxon>
    </lineage>
</organism>
<dbReference type="GO" id="GO:0006284">
    <property type="term" value="P:base-excision repair"/>
    <property type="evidence" value="ECO:0007669"/>
    <property type="project" value="TreeGrafter"/>
</dbReference>
<dbReference type="InterPro" id="IPR009061">
    <property type="entry name" value="DNA-bd_dom_put_sf"/>
</dbReference>
<keyword evidence="2" id="KW-0862">Zinc</keyword>
<evidence type="ECO:0000313" key="5">
    <source>
        <dbReference type="EMBL" id="OAG29267.1"/>
    </source>
</evidence>
<accession>A0A177EBF2</accession>
<dbReference type="VEuPathDB" id="MicrosporidiaDB:NEDG_01340"/>
<dbReference type="Pfam" id="PF05181">
    <property type="entry name" value="XPA_C"/>
    <property type="match status" value="1"/>
</dbReference>
<dbReference type="PANTHER" id="PTHR10142">
    <property type="entry name" value="DNA REPAIR PROTEIN COMPLEMENTING XP-A CELLS"/>
    <property type="match status" value="1"/>
</dbReference>
<dbReference type="Proteomes" id="UP000185944">
    <property type="component" value="Unassembled WGS sequence"/>
</dbReference>
<dbReference type="PANTHER" id="PTHR10142:SF0">
    <property type="entry name" value="DNA REPAIR PROTEIN COMPLEMENTING XP-A CELLS"/>
    <property type="match status" value="1"/>
</dbReference>
<dbReference type="GO" id="GO:1901255">
    <property type="term" value="P:nucleotide-excision repair involved in interstrand cross-link repair"/>
    <property type="evidence" value="ECO:0007669"/>
    <property type="project" value="TreeGrafter"/>
</dbReference>
<evidence type="ECO:0000256" key="3">
    <source>
        <dbReference type="ARBA" id="ARBA00023242"/>
    </source>
</evidence>
<evidence type="ECO:0000259" key="4">
    <source>
        <dbReference type="Pfam" id="PF05181"/>
    </source>
</evidence>
<dbReference type="InterPro" id="IPR000465">
    <property type="entry name" value="XPA/RAD14"/>
</dbReference>
<feature type="domain" description="XPA C-terminal" evidence="4">
    <location>
        <begin position="38"/>
        <end position="82"/>
    </location>
</feature>
<dbReference type="EMBL" id="LTDL01000041">
    <property type="protein sequence ID" value="OAG29267.1"/>
    <property type="molecule type" value="Genomic_DNA"/>
</dbReference>
<comment type="subcellular location">
    <subcellularLocation>
        <location evidence="1">Nucleus</location>
    </subcellularLocation>
</comment>
<dbReference type="GO" id="GO:0003684">
    <property type="term" value="F:damaged DNA binding"/>
    <property type="evidence" value="ECO:0007669"/>
    <property type="project" value="InterPro"/>
</dbReference>
<dbReference type="InterPro" id="IPR022656">
    <property type="entry name" value="XPA_C"/>
</dbReference>
<reference evidence="5 6" key="1">
    <citation type="submission" date="2016-02" db="EMBL/GenBank/DDBJ databases">
        <title>Discovery of a natural microsporidian pathogen with a broad tissue tropism in Caenorhabditis elegans.</title>
        <authorList>
            <person name="Luallen R.J."/>
            <person name="Reinke A.W."/>
            <person name="Tong L."/>
            <person name="Botts M.R."/>
            <person name="Felix M.-A."/>
            <person name="Troemel E.R."/>
        </authorList>
    </citation>
    <scope>NUCLEOTIDE SEQUENCE [LARGE SCALE GENOMIC DNA]</scope>
    <source>
        <strain evidence="5 6">JUm2807</strain>
    </source>
</reference>
<keyword evidence="3" id="KW-0539">Nucleus</keyword>
<dbReference type="Gene3D" id="3.90.530.10">
    <property type="entry name" value="XPA C-terminal domain"/>
    <property type="match status" value="1"/>
</dbReference>
<dbReference type="InterPro" id="IPR037129">
    <property type="entry name" value="XPA_sf"/>
</dbReference>
<evidence type="ECO:0000313" key="6">
    <source>
        <dbReference type="Proteomes" id="UP000185944"/>
    </source>
</evidence>
<comment type="caution">
    <text evidence="5">The sequence shown here is derived from an EMBL/GenBank/DDBJ whole genome shotgun (WGS) entry which is preliminary data.</text>
</comment>
<sequence length="154" mass="17619">MEYDELSCEKCSGNGVDNKMFKAFGVRLCSQCKGVLPLVTQTEGVKKYLLSTSDLSLLPHIKVPNPKGVLWQPMKLFRADQVQGLSREKYPDLAEEKQRRKELSTQRRVSKIQKKLKLLRKTVNINITQEIEHTHVFDSSGKCVCGMKVECEEF</sequence>
<dbReference type="RefSeq" id="XP_067543946.1">
    <property type="nucleotide sequence ID" value="XM_067688758.1"/>
</dbReference>
<dbReference type="GeneID" id="93647690"/>
<evidence type="ECO:0000256" key="2">
    <source>
        <dbReference type="ARBA" id="ARBA00022833"/>
    </source>
</evidence>
<dbReference type="GO" id="GO:0000715">
    <property type="term" value="P:nucleotide-excision repair, DNA damage recognition"/>
    <property type="evidence" value="ECO:0007669"/>
    <property type="project" value="TreeGrafter"/>
</dbReference>
<keyword evidence="6" id="KW-1185">Reference proteome</keyword>
<dbReference type="OrthoDB" id="5368863at2759"/>
<dbReference type="AlphaFoldDB" id="A0A177EBF2"/>